<reference evidence="1" key="1">
    <citation type="submission" date="2018-07" db="EMBL/GenBank/DDBJ databases">
        <authorList>
            <consortium name="GenomeTrakr network: Whole genome sequencing for foodborne pathogen traceback"/>
        </authorList>
    </citation>
    <scope>NUCLEOTIDE SEQUENCE</scope>
    <source>
        <strain evidence="1">FLUFL-635</strain>
    </source>
</reference>
<reference evidence="2" key="2">
    <citation type="submission" date="2019-08" db="EMBL/GenBank/DDBJ databases">
        <authorList>
            <consortium name="PulseNet: The National Subtyping Network for Foodborne Disease Surveillance"/>
            <person name="Tarr C.L."/>
            <person name="Trees E."/>
            <person name="Katz L.S."/>
            <person name="Carleton-Romer H.A."/>
            <person name="Stroika S."/>
            <person name="Kucerova Z."/>
            <person name="Roache K.F."/>
            <person name="Sabol A.L."/>
            <person name="Besser J."/>
            <person name="Gerner-Smidt P."/>
        </authorList>
    </citation>
    <scope>NUCLEOTIDE SEQUENCE</scope>
    <source>
        <strain evidence="2">PNUSAS094974</strain>
        <strain evidence="3">PNUSAS095145</strain>
    </source>
</reference>
<evidence type="ECO:0000313" key="3">
    <source>
        <dbReference type="EMBL" id="ECR0270144.1"/>
    </source>
</evidence>
<protein>
    <submittedName>
        <fullName evidence="2">Uncharacterized protein</fullName>
    </submittedName>
</protein>
<evidence type="ECO:0000313" key="1">
    <source>
        <dbReference type="EMBL" id="EBP2873053.1"/>
    </source>
</evidence>
<sequence length="71" mass="8030">MPDVNEKPSESNDVPLNEYTHIVYSVDGLEPPTITKIGVALVNEQGKYIFDVNPCHSKGDILLYRKEKLKE</sequence>
<evidence type="ECO:0000313" key="2">
    <source>
        <dbReference type="EMBL" id="ECQ5052813.1"/>
    </source>
</evidence>
<dbReference type="EMBL" id="AAKBCU010000062">
    <property type="protein sequence ID" value="ECQ5052813.1"/>
    <property type="molecule type" value="Genomic_DNA"/>
</dbReference>
<proteinExistence type="predicted"/>
<dbReference type="AlphaFoldDB" id="A0A5Y8Q7E3"/>
<dbReference type="EMBL" id="AAGLGJ010000058">
    <property type="protein sequence ID" value="EBP2873053.1"/>
    <property type="molecule type" value="Genomic_DNA"/>
</dbReference>
<dbReference type="RefSeq" id="WP_139768507.1">
    <property type="nucleotide sequence ID" value="NZ_MZEJ01000131.1"/>
</dbReference>
<gene>
    <name evidence="3" type="ORF">F0784_22715</name>
    <name evidence="2" type="ORF">F0H61_20490</name>
    <name evidence="1" type="ORF">SF93_21395</name>
</gene>
<name>A0A5Y8Q7E3_SALER</name>
<organism evidence="2">
    <name type="scientific">Salmonella enterica</name>
    <name type="common">Salmonella choleraesuis</name>
    <dbReference type="NCBI Taxonomy" id="28901"/>
    <lineage>
        <taxon>Bacteria</taxon>
        <taxon>Pseudomonadati</taxon>
        <taxon>Pseudomonadota</taxon>
        <taxon>Gammaproteobacteria</taxon>
        <taxon>Enterobacterales</taxon>
        <taxon>Enterobacteriaceae</taxon>
        <taxon>Salmonella</taxon>
    </lineage>
</organism>
<accession>A0A5Y8Q7E3</accession>
<comment type="caution">
    <text evidence="2">The sequence shown here is derived from an EMBL/GenBank/DDBJ whole genome shotgun (WGS) entry which is preliminary data.</text>
</comment>
<dbReference type="EMBL" id="AAKDYX010000032">
    <property type="protein sequence ID" value="ECR0270144.1"/>
    <property type="molecule type" value="Genomic_DNA"/>
</dbReference>